<dbReference type="Proteomes" id="UP000192536">
    <property type="component" value="Unassembled WGS sequence"/>
</dbReference>
<reference evidence="3 4" key="1">
    <citation type="journal article" date="2017" name="Int. J. Syst. Evol. Microbiol.">
        <title>Rouxiella badensis sp. nov. and Rouxiella silvae sp. nov. isolated from peat bog soil in Germany and emendation of the genus description.</title>
        <authorList>
            <person name="Le Fleche-Mateos A."/>
            <person name="Kugler J.H."/>
            <person name="Hansen S.H."/>
            <person name="Syldatk C."/>
            <person name="Hausmann R."/>
            <person name="Lomprez F."/>
            <person name="Vandenbogaert M."/>
            <person name="Manuguerra J.C."/>
            <person name="Grimont P.A."/>
        </authorList>
    </citation>
    <scope>NUCLEOTIDE SEQUENCE [LARGE SCALE GENOMIC DNA]</scope>
    <source>
        <strain evidence="3 4">DSM 100043</strain>
    </source>
</reference>
<dbReference type="SUPFAM" id="SSF89733">
    <property type="entry name" value="L-sulfolactate dehydrogenase-like"/>
    <property type="match status" value="1"/>
</dbReference>
<organism evidence="3 4">
    <name type="scientific">Rouxiella badensis</name>
    <dbReference type="NCBI Taxonomy" id="1646377"/>
    <lineage>
        <taxon>Bacteria</taxon>
        <taxon>Pseudomonadati</taxon>
        <taxon>Pseudomonadota</taxon>
        <taxon>Gammaproteobacteria</taxon>
        <taxon>Enterobacterales</taxon>
        <taxon>Yersiniaceae</taxon>
        <taxon>Rouxiella</taxon>
    </lineage>
</organism>
<evidence type="ECO:0000256" key="1">
    <source>
        <dbReference type="ARBA" id="ARBA00006056"/>
    </source>
</evidence>
<dbReference type="Gene3D" id="1.10.1530.10">
    <property type="match status" value="1"/>
</dbReference>
<dbReference type="InterPro" id="IPR043143">
    <property type="entry name" value="Mal/L-sulf/L-lact_DH-like_NADP"/>
</dbReference>
<dbReference type="AlphaFoldDB" id="A0A1X0WH48"/>
<dbReference type="PANTHER" id="PTHR11091:SF0">
    <property type="entry name" value="MALATE DEHYDROGENASE"/>
    <property type="match status" value="1"/>
</dbReference>
<dbReference type="InterPro" id="IPR036111">
    <property type="entry name" value="Mal/L-sulfo/L-lacto_DH-like_sf"/>
</dbReference>
<sequence>MQTYSRDSNPEVFSFQALWDTVTRIFSGYLPAEDAHYVAGCLVEAEARGVQSHGIGRIPVYTQRLRLGVVNAKPTFKISAGSGATAHVEGDNGMGYLVARKAMDEAIRRGREHGISLVLASQSNHFGMAATYLQQAIDAGLAALVLTNAPPLMPVWGGRSAFLGTSPFAFAAPSQHTPVMLDMATSVVAFGKIRQAARRGESIPADWALDAQGQSTTSPDAALNGVVLPMGGPKGSGLGLMMELIAGVMSGSAFGGEVRNQNSNFEHPQNVGHAFITFRPDIAVTLSDYFARADSLVDRAKASPRAEGFDNIVMPGETEAQRAEKAKREGIAVSTQDTVMLHDELMLAAEARPLSAAPR</sequence>
<dbReference type="PANTHER" id="PTHR11091">
    <property type="entry name" value="OXIDOREDUCTASE-RELATED"/>
    <property type="match status" value="1"/>
</dbReference>
<keyword evidence="2" id="KW-0560">Oxidoreductase</keyword>
<evidence type="ECO:0000313" key="3">
    <source>
        <dbReference type="EMBL" id="ORJ26099.1"/>
    </source>
</evidence>
<comment type="similarity">
    <text evidence="1">Belongs to the LDH2/MDH2 oxidoreductase family.</text>
</comment>
<accession>A0A1X0WH48</accession>
<dbReference type="STRING" id="1646377.BS640_07120"/>
<evidence type="ECO:0000313" key="4">
    <source>
        <dbReference type="Proteomes" id="UP000192536"/>
    </source>
</evidence>
<name>A0A1X0WH48_9GAMM</name>
<dbReference type="EMBL" id="MRWE01000009">
    <property type="protein sequence ID" value="ORJ26099.1"/>
    <property type="molecule type" value="Genomic_DNA"/>
</dbReference>
<protein>
    <submittedName>
        <fullName evidence="3">Hydroxyacid dehydrogenase</fullName>
    </submittedName>
</protein>
<proteinExistence type="inferred from homology"/>
<dbReference type="Pfam" id="PF02615">
    <property type="entry name" value="Ldh_2"/>
    <property type="match status" value="1"/>
</dbReference>
<dbReference type="Gene3D" id="3.30.1370.60">
    <property type="entry name" value="Hypothetical oxidoreductase yiak, domain 2"/>
    <property type="match status" value="1"/>
</dbReference>
<dbReference type="InterPro" id="IPR003767">
    <property type="entry name" value="Malate/L-lactate_DH-like"/>
</dbReference>
<comment type="caution">
    <text evidence="3">The sequence shown here is derived from an EMBL/GenBank/DDBJ whole genome shotgun (WGS) entry which is preliminary data.</text>
</comment>
<gene>
    <name evidence="3" type="ORF">BS640_07120</name>
</gene>
<dbReference type="GO" id="GO:0016491">
    <property type="term" value="F:oxidoreductase activity"/>
    <property type="evidence" value="ECO:0007669"/>
    <property type="project" value="UniProtKB-KW"/>
</dbReference>
<dbReference type="RefSeq" id="WP_084912267.1">
    <property type="nucleotide sequence ID" value="NZ_MRWE01000009.1"/>
</dbReference>
<evidence type="ECO:0000256" key="2">
    <source>
        <dbReference type="ARBA" id="ARBA00023002"/>
    </source>
</evidence>
<dbReference type="InterPro" id="IPR043144">
    <property type="entry name" value="Mal/L-sulf/L-lact_DH-like_ah"/>
</dbReference>
<keyword evidence="4" id="KW-1185">Reference proteome</keyword>